<dbReference type="Proteomes" id="UP001197974">
    <property type="component" value="Chromosome"/>
</dbReference>
<dbReference type="RefSeq" id="WP_226539938.1">
    <property type="nucleotide sequence ID" value="NZ_CP129013.1"/>
</dbReference>
<protein>
    <submittedName>
        <fullName evidence="1">YqgQ family protein</fullName>
    </submittedName>
</protein>
<dbReference type="EMBL" id="CP129013">
    <property type="protein sequence ID" value="WLR43939.1"/>
    <property type="molecule type" value="Genomic_DNA"/>
</dbReference>
<dbReference type="Pfam" id="PF06014">
    <property type="entry name" value="YqgQ-like"/>
    <property type="match status" value="1"/>
</dbReference>
<dbReference type="Gene3D" id="1.10.287.760">
    <property type="entry name" value="YqgQ-like"/>
    <property type="match status" value="1"/>
</dbReference>
<dbReference type="InterPro" id="IPR023164">
    <property type="entry name" value="YqgQ-like_sf"/>
</dbReference>
<organism evidence="1 2">
    <name type="scientific">Bacillus carboniphilus</name>
    <dbReference type="NCBI Taxonomy" id="86663"/>
    <lineage>
        <taxon>Bacteria</taxon>
        <taxon>Bacillati</taxon>
        <taxon>Bacillota</taxon>
        <taxon>Bacilli</taxon>
        <taxon>Bacillales</taxon>
        <taxon>Bacillaceae</taxon>
        <taxon>Bacillus</taxon>
    </lineage>
</organism>
<proteinExistence type="predicted"/>
<evidence type="ECO:0000313" key="2">
    <source>
        <dbReference type="Proteomes" id="UP001197974"/>
    </source>
</evidence>
<keyword evidence="2" id="KW-1185">Reference proteome</keyword>
<reference evidence="1 2" key="1">
    <citation type="submission" date="2023-06" db="EMBL/GenBank/DDBJ databases">
        <title>Five Gram-positive bacteria isolated from mangrove sediments in Shenzhen, Guangdong, China.</title>
        <authorList>
            <person name="Yu S."/>
            <person name="Zheng W."/>
            <person name="Huang Y."/>
        </authorList>
    </citation>
    <scope>NUCLEOTIDE SEQUENCE [LARGE SCALE GENOMIC DNA]</scope>
    <source>
        <strain evidence="1 2">SaN35-3</strain>
    </source>
</reference>
<gene>
    <name evidence="1" type="ORF">LC087_07465</name>
</gene>
<dbReference type="InterPro" id="IPR009256">
    <property type="entry name" value="YqgQ-like"/>
</dbReference>
<dbReference type="SUPFAM" id="SSF158379">
    <property type="entry name" value="YqgQ-like"/>
    <property type="match status" value="1"/>
</dbReference>
<evidence type="ECO:0000313" key="1">
    <source>
        <dbReference type="EMBL" id="WLR43939.1"/>
    </source>
</evidence>
<name>A0ABY9JX19_9BACI</name>
<accession>A0ABY9JX19</accession>
<sequence length="65" mass="7742">MKTLYDVQQQLKQYGTFIYTGNRLADLELMMDEVRQLHQSQLIDKDDFQMALLLLKQEYAKRTDG</sequence>